<name>A0ABW5NAW8_9FLAO</name>
<dbReference type="Gene3D" id="3.30.470.20">
    <property type="entry name" value="ATP-grasp fold, B domain"/>
    <property type="match status" value="1"/>
</dbReference>
<gene>
    <name evidence="1" type="ORF">ACFSTE_12790</name>
</gene>
<evidence type="ECO:0000313" key="2">
    <source>
        <dbReference type="Proteomes" id="UP001597459"/>
    </source>
</evidence>
<dbReference type="RefSeq" id="WP_378253416.1">
    <property type="nucleotide sequence ID" value="NZ_JBHSJV010000001.1"/>
</dbReference>
<accession>A0ABW5NAW8</accession>
<dbReference type="Proteomes" id="UP001597459">
    <property type="component" value="Unassembled WGS sequence"/>
</dbReference>
<comment type="caution">
    <text evidence="1">The sequence shown here is derived from an EMBL/GenBank/DDBJ whole genome shotgun (WGS) entry which is preliminary data.</text>
</comment>
<proteinExistence type="predicted"/>
<protein>
    <recommendedName>
        <fullName evidence="3">ATP-grasp domain-containing protein</fullName>
    </recommendedName>
</protein>
<dbReference type="SUPFAM" id="SSF56059">
    <property type="entry name" value="Glutathione synthetase ATP-binding domain-like"/>
    <property type="match status" value="1"/>
</dbReference>
<sequence>MKIGILLSQQGDPCCQEIYQWIISFGHTPVAIYEKEILENEALFLHISTTSFEFQITDLHGNTFDFTEIDFFFQRTWSSERIKTTNNVIISEEDSFKSIEITAIRDFILRWLKQQKKLIGYSSHLSKNKLSQLLVARNSGFKIPQTIITKKKKDLLSIFKKKQIVTKSIQTEYISKESDGYRTNYSTIVDINDLPEEFFSALFQSKIEKILELRIFYFLGEFYSVAMKPNSNEKEVDIRKLLASDRTINYPYQLPKKIEDCITLLMKTLELDMGSLDVILDVDQNYVFLEVNPHGQISMVSQGYGYPQVAENIATALTNKNGHFQNEKINSNHRTKHVRTLQKNKSL</sequence>
<evidence type="ECO:0008006" key="3">
    <source>
        <dbReference type="Google" id="ProtNLM"/>
    </source>
</evidence>
<keyword evidence="2" id="KW-1185">Reference proteome</keyword>
<reference evidence="2" key="1">
    <citation type="journal article" date="2019" name="Int. J. Syst. Evol. Microbiol.">
        <title>The Global Catalogue of Microorganisms (GCM) 10K type strain sequencing project: providing services to taxonomists for standard genome sequencing and annotation.</title>
        <authorList>
            <consortium name="The Broad Institute Genomics Platform"/>
            <consortium name="The Broad Institute Genome Sequencing Center for Infectious Disease"/>
            <person name="Wu L."/>
            <person name="Ma J."/>
        </authorList>
    </citation>
    <scope>NUCLEOTIDE SEQUENCE [LARGE SCALE GENOMIC DNA]</scope>
    <source>
        <strain evidence="2">KCTC 42423</strain>
    </source>
</reference>
<dbReference type="EMBL" id="JBHULX010000022">
    <property type="protein sequence ID" value="MFD2591708.1"/>
    <property type="molecule type" value="Genomic_DNA"/>
</dbReference>
<evidence type="ECO:0000313" key="1">
    <source>
        <dbReference type="EMBL" id="MFD2591708.1"/>
    </source>
</evidence>
<organism evidence="1 2">
    <name type="scientific">Aquimarina hainanensis</name>
    <dbReference type="NCBI Taxonomy" id="1578017"/>
    <lineage>
        <taxon>Bacteria</taxon>
        <taxon>Pseudomonadati</taxon>
        <taxon>Bacteroidota</taxon>
        <taxon>Flavobacteriia</taxon>
        <taxon>Flavobacteriales</taxon>
        <taxon>Flavobacteriaceae</taxon>
        <taxon>Aquimarina</taxon>
    </lineage>
</organism>